<dbReference type="SUPFAM" id="SSF52151">
    <property type="entry name" value="FabD/lysophospholipase-like"/>
    <property type="match status" value="1"/>
</dbReference>
<sequence length="3108" mass="333924">MTNSSRANSIAPPRSVAIIGIGTRVPGALSTADFWQNILNGHSAISEVPRDRWNPDLYWDEDRDALDKTYSKIGGWITDFEFERKKYRIPPMLVESMDPTQTLVLEATHEAFEDAGYLDKDFDRERCAVILGNAMGGDLRDRTNLRIFYAEVEEALRMSLLESVRGELSDAKIEQVLDTMQKRFRDPLPRVSEDSMPGELANVVAGRVAALFNLRGPNFITDAACASSLAAINTAIHGLQSRQYDMAVSGGVDRCMGASTFVKFSKIGALSADGSRPFDANANGFVMGEGGAILIMKRLEDAQRDGDKIYAVIRGVGASSDGKGKGITAPNPIGQKLSVRRAYADAGYGPRSVSLFEAHGTSTPVGDPIEANSLLSVIGEDSGDWSSAHVGIGSVKSMIGHLKAGAGAASLAKIALALKHKTLAPSINCVTPNPAIEFAGTPLRVQTQAEPWETRNGAPRRAGVSAFGFGGTNFHITLEEYDPDRASQGFYMEGGAQEDSNVDANNQGVASATAGNQIMNATSIHEDGILTFSAATEADAQRQFEAFAADFEARGLAATAAHRLPIEAPHFALPQDAVRLAISYASEDGLKTQVERIQKAFERGRGWKILANQGIYLGTERTGGRMAMLFPGQGSQYIGMLDNLRERYPIVQATFDEADAIMAPVLGRPLSSIIFPDPSDLSKEQANELLRQTEVTQPAVLTVDIALLRLFKHFGIEPDMVAGHSLGEYGACVAAGVMSFADALRTVAARGTQMAKATPLNGDKGLMASIPLPADEVEAVLRNINGYVVCANKNCPKQTIIAGLTDAVKEAVSIFEGQGHLVHILNVSHAFHTRVVAAASEPLRKHLSDVAIATPRVPILTNVTGGFYPTDPDEIRDLLAEQLASPVEFITQIEKMYEAGARVFVEIGPKRTQATFVSATLGKREHLASYSNHPKEGDIASLHNILGRLWAHGAWTQDAAKAVSQTAAPAAAAPAASAPAQPATPAAMPSDLSTDAIRQTLLDVLCEKTGYDPDEIEFDFELEADLGIDTVKQAEIMADVREHFQLAKDEEFRLADYPTLERMAAYVVENLGAAPAAAPQAAAPQAADPVAQAAPVEVAAAPQAAAVKVDPAAIRQTLLDVLCEKTGYDPDEIEFDFELEADLGIDTVKQAEIMADVRERFQLAKDEEFRLADYPTLARMAEYVVENLGAAPAAASTQAAAPVAIAAAAAQAPAQAAAPQAAKADVDPSAIRQTLLDVLCEKTGYDPDEIEFDFELEADLGIDTVKQAEIMADVREHFQLAKDEEFRLADYPTLARMAEYVVENLNNPAAAATTVVDAPEQAAAREVRSAPAAVAAPTGSQKYQPHQHAIPARISITGSALGLPGLEGIFDENAIDRLLAGDNFISDVPMAARQEMVDKYIVRVQKHANGGGELVKVEDVAEVIKLAGRALDGFDLADWGVSERMIEQFDHTSRLAIAAGINALRDAGLPMIPRYRETRNGSKITIGWQLPEAIGDETGIIFASAFAGEDALIDEVTRRYTDPDYQFDHRFLLKVLGMANARFAEMIGARGPNTRINNACASTTTAMGMAEDWIRAGRCKRVVIISADDASGETLMNWVGSGFLATGAATTQARVEDAALPFDKRRHGMIIGMGAVALVIEAQGLAEARGVEPIADILSTHFVNSAFHPTRLDVEHIAGEVGKAISRAEVDFKLDRKEIADKMVFVSHETYTPARGGSADAEIAALRDNFGDKASDIVVANTKGFTGHAMGAGIEDVLAIKTLQKQRVPHIANFKEPDPNLGDLRLSQGGDYPVDYALRMAAGFGSQLAVALLRFRARTEDRVFDPALYQRWLGELTGFENPELTVEQRTLRVVEGQPQPGPEDPKREAAPAPTPQAAPKAAPAPVAAKPVVANSVAPKIPAPKAAAPKTAVPKPVASNTDVDAATFEPRPIVVEAHTAAAYDLLELQAKLSGKNIVILNGPMLVTNMVLRAVERCGATVHLLDDNAHRSPLDSEDTVIDLSNESEILSKFNEIGKVDGIVNLLGYGQDADTADAIHRAARQTYHVARAWQQHLGQAPGADNLFVSITGMGGRLGFDSSTRPLPMCGAICGLTKALGREWSDAAVRVVDVAREGFYPELGLQILSQVHADAPSLEVGLIGGVRYVPVIVDAELLGGHGSTQSYAPNKDSVVLVIGGARGITAEVALDMAKRFGPKLALVGRSKLTHPNPLEIDLAAEKRQARARIQASGERVTPVRIRQELKPLKSQIEIAQNIARMKKAGAQAEYFSCDVADPASVAVLVERVASRFGKVDGVIHAAGVEESKFLADKDAASFDRVFCGKAVGGLNLWQAVRAYNPSFFITFSSVAGRFGNEGQVDYSAANEVLNKLVAQINATTDTRGLSIDWTAWGDVGMATHGSMSTILEARGVEFLPVEIGAPIVGNAMERGLTGEYLVAGALGEMAGEAALERSALTGEDVFESDQYIFADRVTEVDDNHIVIERVFDPERDYFINDHVYQGVALLPGVMGFEFMVEAASQFVQNHNLFANTNSGVLEVSDVSFEHAIKFHHGEALRAFATATVHSRHDAHIVLDVILETSRTAKTGRRLDKQHFSARVTIGQAQTQRPEPMVLDANATYQVGPDKREIYRRFFHTGSFQVLEKVPHIGESVVIGYGRNPTGRLSASQNGHVFISDPMVREMALQTAGLWGMKNNGRSYLPMAIGRAMQFGVAQPGEEICIRCRRRNDAQEHTIAFDVDILTQKGELLQIMENVQLIGHRLLSEDEQFGEFPTRRLSSRRFTLPEAELLLSDLGLDADAILTDGERAEYERFRSDTRKAEWLAARVAAKDLIHCHLRNFYGLSTPLGDVTIAKDAQGAPFIELRGDSQQQMASTPLPSLTITHSNGVAIAAIAAPGPSGRAGVDLEAIEARVEAFADDYFSAAERALKFPESIHLEDSDPESALLSTLWSIKEAVSKALGAGLHLTTSEIQVSGLRVEDGFIRAAVNVSGRAKEALVSLSGDANATGEVMEVRARIDASFVLAYAWFATTGTEVSSAPSVEPKRVAPATSPSPKAAETTAPKSTDTDSSVPDDAWVNIAAVAALLKHKGLLGRLESSESKIESEKISPWKQS</sequence>
<dbReference type="PROSITE" id="PS50075">
    <property type="entry name" value="CARRIER"/>
    <property type="match status" value="3"/>
</dbReference>
<dbReference type="InterPro" id="IPR018201">
    <property type="entry name" value="Ketoacyl_synth_AS"/>
</dbReference>
<dbReference type="InterPro" id="IPR014031">
    <property type="entry name" value="Ketoacyl_synth_C"/>
</dbReference>
<evidence type="ECO:0000259" key="8">
    <source>
        <dbReference type="PROSITE" id="PS52019"/>
    </source>
</evidence>
<dbReference type="RefSeq" id="WP_111334198.1">
    <property type="nucleotide sequence ID" value="NZ_CP030032.1"/>
</dbReference>
<evidence type="ECO:0000256" key="1">
    <source>
        <dbReference type="ARBA" id="ARBA00022450"/>
    </source>
</evidence>
<evidence type="ECO:0000259" key="7">
    <source>
        <dbReference type="PROSITE" id="PS52004"/>
    </source>
</evidence>
<dbReference type="SUPFAM" id="SSF53901">
    <property type="entry name" value="Thiolase-like"/>
    <property type="match status" value="3"/>
</dbReference>
<feature type="domain" description="Carrier" evidence="6">
    <location>
        <begin position="995"/>
        <end position="1071"/>
    </location>
</feature>
<dbReference type="InterPro" id="IPR020841">
    <property type="entry name" value="PKS_Beta-ketoAc_synthase_dom"/>
</dbReference>
<dbReference type="InterPro" id="IPR036736">
    <property type="entry name" value="ACP-like_sf"/>
</dbReference>
<dbReference type="PROSITE" id="PS52019">
    <property type="entry name" value="PKS_MFAS_DH"/>
    <property type="match status" value="1"/>
</dbReference>
<dbReference type="InterPro" id="IPR009081">
    <property type="entry name" value="PP-bd_ACP"/>
</dbReference>
<dbReference type="InterPro" id="IPR049900">
    <property type="entry name" value="PKS_mFAS_DH"/>
</dbReference>
<feature type="compositionally biased region" description="Polar residues" evidence="5">
    <location>
        <begin position="3056"/>
        <end position="3065"/>
    </location>
</feature>
<dbReference type="SUPFAM" id="SSF55048">
    <property type="entry name" value="Probable ACP-binding domain of malonyl-CoA ACP transacylase"/>
    <property type="match status" value="1"/>
</dbReference>
<evidence type="ECO:0000256" key="4">
    <source>
        <dbReference type="PROSITE-ProRule" id="PRU01363"/>
    </source>
</evidence>
<dbReference type="Gene3D" id="1.10.1200.10">
    <property type="entry name" value="ACP-like"/>
    <property type="match status" value="3"/>
</dbReference>
<dbReference type="Gene3D" id="3.40.50.720">
    <property type="entry name" value="NAD(P)-binding Rossmann-like Domain"/>
    <property type="match status" value="1"/>
</dbReference>
<feature type="compositionally biased region" description="Low complexity" evidence="5">
    <location>
        <begin position="1875"/>
        <end position="1885"/>
    </location>
</feature>
<dbReference type="InterPro" id="IPR036291">
    <property type="entry name" value="NAD(P)-bd_dom_sf"/>
</dbReference>
<dbReference type="InterPro" id="IPR001227">
    <property type="entry name" value="Ac_transferase_dom_sf"/>
</dbReference>
<feature type="domain" description="Ketosynthase family 3 (KS3)" evidence="7">
    <location>
        <begin position="1351"/>
        <end position="1815"/>
    </location>
</feature>
<dbReference type="InterPro" id="IPR016039">
    <property type="entry name" value="Thiolase-like"/>
</dbReference>
<dbReference type="InterPro" id="IPR042104">
    <property type="entry name" value="PKS_dehydratase_sf"/>
</dbReference>
<dbReference type="Gene3D" id="3.90.470.20">
    <property type="entry name" value="4'-phosphopantetheinyl transferase domain"/>
    <property type="match status" value="2"/>
</dbReference>
<dbReference type="Pfam" id="PF08659">
    <property type="entry name" value="KR"/>
    <property type="match status" value="1"/>
</dbReference>
<dbReference type="GO" id="GO:0000287">
    <property type="term" value="F:magnesium ion binding"/>
    <property type="evidence" value="ECO:0007669"/>
    <property type="project" value="InterPro"/>
</dbReference>
<dbReference type="InterPro" id="IPR032821">
    <property type="entry name" value="PKS_assoc"/>
</dbReference>
<dbReference type="Gene3D" id="3.10.129.110">
    <property type="entry name" value="Polyketide synthase dehydratase"/>
    <property type="match status" value="1"/>
</dbReference>
<keyword evidence="3" id="KW-0808">Transferase</keyword>
<feature type="domain" description="Ketosynthase family 3 (KS3)" evidence="7">
    <location>
        <begin position="13"/>
        <end position="480"/>
    </location>
</feature>
<dbReference type="SMART" id="SM00827">
    <property type="entry name" value="PKS_AT"/>
    <property type="match status" value="1"/>
</dbReference>
<dbReference type="Gene3D" id="3.40.366.10">
    <property type="entry name" value="Malonyl-Coenzyme A Acyl Carrier Protein, domain 2"/>
    <property type="match status" value="1"/>
</dbReference>
<feature type="region of interest" description="Disordered" evidence="5">
    <location>
        <begin position="3033"/>
        <end position="3067"/>
    </location>
</feature>
<dbReference type="Pfam" id="PF00550">
    <property type="entry name" value="PP-binding"/>
    <property type="match status" value="3"/>
</dbReference>
<dbReference type="KEGG" id="bsed:DN745_09190"/>
<dbReference type="InterPro" id="IPR016036">
    <property type="entry name" value="Malonyl_transacylase_ACP-bd"/>
</dbReference>
<feature type="domain" description="Carrier" evidence="6">
    <location>
        <begin position="1229"/>
        <end position="1305"/>
    </location>
</feature>
<dbReference type="Gene3D" id="3.40.47.10">
    <property type="match status" value="3"/>
</dbReference>
<gene>
    <name evidence="9" type="ORF">DN745_09190</name>
</gene>
<evidence type="ECO:0000256" key="3">
    <source>
        <dbReference type="ARBA" id="ARBA00022679"/>
    </source>
</evidence>
<evidence type="ECO:0000256" key="2">
    <source>
        <dbReference type="ARBA" id="ARBA00022553"/>
    </source>
</evidence>
<organism evidence="9 10">
    <name type="scientific">Bradymonas sediminis</name>
    <dbReference type="NCBI Taxonomy" id="1548548"/>
    <lineage>
        <taxon>Bacteria</taxon>
        <taxon>Deltaproteobacteria</taxon>
        <taxon>Bradymonadales</taxon>
        <taxon>Bradymonadaceae</taxon>
        <taxon>Bradymonas</taxon>
    </lineage>
</organism>
<comment type="caution">
    <text evidence="4">Lacks conserved residue(s) required for the propagation of feature annotation.</text>
</comment>
<accession>A0A2Z4FL23</accession>
<protein>
    <submittedName>
        <fullName evidence="9">Uncharacterized protein</fullName>
    </submittedName>
</protein>
<dbReference type="Proteomes" id="UP000249799">
    <property type="component" value="Chromosome"/>
</dbReference>
<dbReference type="Gene3D" id="3.30.70.250">
    <property type="entry name" value="Malonyl-CoA ACP transacylase, ACP-binding"/>
    <property type="match status" value="1"/>
</dbReference>
<dbReference type="SUPFAM" id="SSF51735">
    <property type="entry name" value="NAD(P)-binding Rossmann-fold domains"/>
    <property type="match status" value="2"/>
</dbReference>
<dbReference type="Pfam" id="PF00698">
    <property type="entry name" value="Acyl_transf_1"/>
    <property type="match status" value="1"/>
</dbReference>
<dbReference type="InterPro" id="IPR013968">
    <property type="entry name" value="PKS_KR"/>
</dbReference>
<dbReference type="InterPro" id="IPR057326">
    <property type="entry name" value="KR_dom"/>
</dbReference>
<dbReference type="GO" id="GO:0004315">
    <property type="term" value="F:3-oxoacyl-[acyl-carrier-protein] synthase activity"/>
    <property type="evidence" value="ECO:0007669"/>
    <property type="project" value="InterPro"/>
</dbReference>
<keyword evidence="10" id="KW-1185">Reference proteome</keyword>
<feature type="region of interest" description="N-terminal hotdog fold" evidence="4">
    <location>
        <begin position="2462"/>
        <end position="2602"/>
    </location>
</feature>
<keyword evidence="1" id="KW-0596">Phosphopantetheine</keyword>
<dbReference type="SUPFAM" id="SSF56214">
    <property type="entry name" value="4'-phosphopantetheinyl transferase"/>
    <property type="match status" value="2"/>
</dbReference>
<dbReference type="GO" id="GO:0006633">
    <property type="term" value="P:fatty acid biosynthetic process"/>
    <property type="evidence" value="ECO:0007669"/>
    <property type="project" value="InterPro"/>
</dbReference>
<dbReference type="PANTHER" id="PTHR43775:SF51">
    <property type="entry name" value="INACTIVE PHENOLPHTHIOCEROL SYNTHESIS POLYKETIDE SYNTHASE TYPE I PKS1-RELATED"/>
    <property type="match status" value="1"/>
</dbReference>
<feature type="domain" description="Carrier" evidence="6">
    <location>
        <begin position="1112"/>
        <end position="1188"/>
    </location>
</feature>
<feature type="domain" description="PKS/mFAS DH" evidence="8">
    <location>
        <begin position="2462"/>
        <end position="2761"/>
    </location>
</feature>
<dbReference type="SMART" id="SM00822">
    <property type="entry name" value="PKS_KR"/>
    <property type="match status" value="1"/>
</dbReference>
<dbReference type="InterPro" id="IPR014030">
    <property type="entry name" value="Ketoacyl_synth_N"/>
</dbReference>
<name>A0A2Z4FL23_9DELT</name>
<reference evidence="9 10" key="1">
    <citation type="submission" date="2018-06" db="EMBL/GenBank/DDBJ databases">
        <title>Lujinxingia sediminis gen. nov. sp. nov., a new facultative anaerobic member of the class Deltaproteobacteria, and proposal of Lujinxingaceae fam. nov.</title>
        <authorList>
            <person name="Guo L.-Y."/>
            <person name="Li C.-M."/>
            <person name="Wang S."/>
            <person name="Du Z.-J."/>
        </authorList>
    </citation>
    <scope>NUCLEOTIDE SEQUENCE [LARGE SCALE GENOMIC DNA]</scope>
    <source>
        <strain evidence="9 10">FA350</strain>
    </source>
</reference>
<dbReference type="Pfam" id="PF01648">
    <property type="entry name" value="ACPS"/>
    <property type="match status" value="1"/>
</dbReference>
<dbReference type="PROSITE" id="PS00606">
    <property type="entry name" value="KS3_1"/>
    <property type="match status" value="2"/>
</dbReference>
<feature type="region of interest" description="C-terminal hotdog fold" evidence="4">
    <location>
        <begin position="2617"/>
        <end position="2761"/>
    </location>
</feature>
<evidence type="ECO:0000256" key="5">
    <source>
        <dbReference type="SAM" id="MobiDB-lite"/>
    </source>
</evidence>
<feature type="region of interest" description="Disordered" evidence="5">
    <location>
        <begin position="1855"/>
        <end position="1885"/>
    </location>
</feature>
<dbReference type="PANTHER" id="PTHR43775">
    <property type="entry name" value="FATTY ACID SYNTHASE"/>
    <property type="match status" value="1"/>
</dbReference>
<evidence type="ECO:0000313" key="9">
    <source>
        <dbReference type="EMBL" id="AWV89505.1"/>
    </source>
</evidence>
<dbReference type="Pfam" id="PF16197">
    <property type="entry name" value="KAsynt_C_assoc"/>
    <property type="match status" value="1"/>
</dbReference>
<dbReference type="Pfam" id="PF21089">
    <property type="entry name" value="PKS_DH_N"/>
    <property type="match status" value="1"/>
</dbReference>
<dbReference type="InterPro" id="IPR008278">
    <property type="entry name" value="4-PPantetheinyl_Trfase_dom"/>
</dbReference>
<dbReference type="PROSITE" id="PS52004">
    <property type="entry name" value="KS3_2"/>
    <property type="match status" value="2"/>
</dbReference>
<keyword evidence="2" id="KW-0597">Phosphoprotein</keyword>
<dbReference type="GO" id="GO:0008897">
    <property type="term" value="F:holo-[acyl-carrier-protein] synthase activity"/>
    <property type="evidence" value="ECO:0007669"/>
    <property type="project" value="InterPro"/>
</dbReference>
<dbReference type="InterPro" id="IPR049552">
    <property type="entry name" value="PKS_DH_N"/>
</dbReference>
<dbReference type="EMBL" id="CP030032">
    <property type="protein sequence ID" value="AWV89505.1"/>
    <property type="molecule type" value="Genomic_DNA"/>
</dbReference>
<dbReference type="GO" id="GO:0004312">
    <property type="term" value="F:fatty acid synthase activity"/>
    <property type="evidence" value="ECO:0007669"/>
    <property type="project" value="TreeGrafter"/>
</dbReference>
<dbReference type="InterPro" id="IPR037143">
    <property type="entry name" value="4-PPantetheinyl_Trfase_dom_sf"/>
</dbReference>
<evidence type="ECO:0000259" key="6">
    <source>
        <dbReference type="PROSITE" id="PS50075"/>
    </source>
</evidence>
<dbReference type="SUPFAM" id="SSF47336">
    <property type="entry name" value="ACP-like"/>
    <property type="match status" value="3"/>
</dbReference>
<dbReference type="CDD" id="cd08953">
    <property type="entry name" value="KR_2_SDR_x"/>
    <property type="match status" value="1"/>
</dbReference>
<evidence type="ECO:0000313" key="10">
    <source>
        <dbReference type="Proteomes" id="UP000249799"/>
    </source>
</evidence>
<dbReference type="InterPro" id="IPR050091">
    <property type="entry name" value="PKS_NRPS_Biosynth_Enz"/>
</dbReference>
<dbReference type="SMART" id="SM00825">
    <property type="entry name" value="PKS_KS"/>
    <property type="match status" value="1"/>
</dbReference>
<dbReference type="InterPro" id="IPR016035">
    <property type="entry name" value="Acyl_Trfase/lysoPLipase"/>
</dbReference>
<dbReference type="Pfam" id="PF02801">
    <property type="entry name" value="Ketoacyl-synt_C"/>
    <property type="match status" value="1"/>
</dbReference>
<dbReference type="Pfam" id="PF00109">
    <property type="entry name" value="ketoacyl-synt"/>
    <property type="match status" value="2"/>
</dbReference>
<dbReference type="InterPro" id="IPR014043">
    <property type="entry name" value="Acyl_transferase_dom"/>
</dbReference>
<proteinExistence type="predicted"/>
<dbReference type="CDD" id="cd00833">
    <property type="entry name" value="PKS"/>
    <property type="match status" value="1"/>
</dbReference>
<dbReference type="OrthoDB" id="7617297at2"/>